<dbReference type="Gene3D" id="1.20.1250.20">
    <property type="entry name" value="MFS general substrate transporter like domains"/>
    <property type="match status" value="1"/>
</dbReference>
<feature type="transmembrane region" description="Helical" evidence="8">
    <location>
        <begin position="294"/>
        <end position="313"/>
    </location>
</feature>
<feature type="transmembrane region" description="Helical" evidence="8">
    <location>
        <begin position="572"/>
        <end position="591"/>
    </location>
</feature>
<evidence type="ECO:0000256" key="3">
    <source>
        <dbReference type="ARBA" id="ARBA00022448"/>
    </source>
</evidence>
<dbReference type="AlphaFoldDB" id="A0A1Z5SLU5"/>
<feature type="transmembrane region" description="Helical" evidence="8">
    <location>
        <begin position="181"/>
        <end position="200"/>
    </location>
</feature>
<dbReference type="InterPro" id="IPR036259">
    <property type="entry name" value="MFS_trans_sf"/>
</dbReference>
<evidence type="ECO:0000313" key="10">
    <source>
        <dbReference type="Proteomes" id="UP000194280"/>
    </source>
</evidence>
<dbReference type="STRING" id="1157616.A0A1Z5SLU5"/>
<keyword evidence="10" id="KW-1185">Reference proteome</keyword>
<evidence type="ECO:0000256" key="4">
    <source>
        <dbReference type="ARBA" id="ARBA00022692"/>
    </source>
</evidence>
<evidence type="ECO:0000313" key="9">
    <source>
        <dbReference type="EMBL" id="OTA19532.1"/>
    </source>
</evidence>
<sequence>MGFFNALRSRDTGIAGPSLDTRYPGKDEPKVSQDATVGSDSDDTLSLEAQNEKETQLHPDEVTRNADTGIQKAEAAALVWPMWAVYCTYAWIWVGFFTLALQSAIMTSATAAAYSDFATAPAYTTASILANIIGGVIRLPIAKALNLWGRAEAFLCMVGVYVLGLIILASCNGVNAYAAGYVLYWIGYDTIYIIMDVFIADTSGLRKRAFTFAFAATPFICTAFTGGPAAQSFLDMTTWRWAIGAFCIIQPVVYLPLALVFKFYERKAEKMGLYRHVPSGRTTMQSIVHYFHEFDLVGAFLLMAAFVLFLLPFSLESYGRITYDSAVFICMIIFGVLLFPTFYVWERFFARKHFIRWELFKNPTISGACLSALTLYFSFYCWNLNYYSFVKVVYALSVSLTNYMTQIYNVGSCFWGVVLGIIIYVTCYFKWFAFSFGLGLLFLGSGLQIYFRGNDQGIGYLIMCQIFIAFSGGTLVISNQIAVMAASDRSGIAMMLTTLFLFNSVGGAIGDAVTAAIFSNTWVSAYTKAAPAEWKGLASELYLGGYMTQEVFPPGTPVREAINQAWEENMKWSSTAATASLVLAIPAILMWKNYRVDKKQNKGNMI</sequence>
<organism evidence="9 10">
    <name type="scientific">Hortaea werneckii EXF-2000</name>
    <dbReference type="NCBI Taxonomy" id="1157616"/>
    <lineage>
        <taxon>Eukaryota</taxon>
        <taxon>Fungi</taxon>
        <taxon>Dikarya</taxon>
        <taxon>Ascomycota</taxon>
        <taxon>Pezizomycotina</taxon>
        <taxon>Dothideomycetes</taxon>
        <taxon>Dothideomycetidae</taxon>
        <taxon>Mycosphaerellales</taxon>
        <taxon>Teratosphaeriaceae</taxon>
        <taxon>Hortaea</taxon>
    </lineage>
</organism>
<dbReference type="EMBL" id="MUNK01000461">
    <property type="protein sequence ID" value="OTA19532.1"/>
    <property type="molecule type" value="Genomic_DNA"/>
</dbReference>
<feature type="transmembrane region" description="Helical" evidence="8">
    <location>
        <begin position="239"/>
        <end position="261"/>
    </location>
</feature>
<evidence type="ECO:0008006" key="11">
    <source>
        <dbReference type="Google" id="ProtNLM"/>
    </source>
</evidence>
<accession>A0A1Z5SLU5</accession>
<feature type="transmembrane region" description="Helical" evidence="8">
    <location>
        <begin position="432"/>
        <end position="451"/>
    </location>
</feature>
<comment type="subcellular location">
    <subcellularLocation>
        <location evidence="1">Membrane</location>
        <topology evidence="1">Multi-pass membrane protein</topology>
    </subcellularLocation>
</comment>
<dbReference type="OrthoDB" id="4078873at2759"/>
<dbReference type="VEuPathDB" id="FungiDB:BTJ68_15283"/>
<evidence type="ECO:0000256" key="6">
    <source>
        <dbReference type="ARBA" id="ARBA00023136"/>
    </source>
</evidence>
<feature type="transmembrane region" description="Helical" evidence="8">
    <location>
        <begin position="407"/>
        <end position="425"/>
    </location>
</feature>
<feature type="transmembrane region" description="Helical" evidence="8">
    <location>
        <begin position="120"/>
        <end position="141"/>
    </location>
</feature>
<proteinExistence type="inferred from homology"/>
<dbReference type="GO" id="GO:0022857">
    <property type="term" value="F:transmembrane transporter activity"/>
    <property type="evidence" value="ECO:0007669"/>
    <property type="project" value="TreeGrafter"/>
</dbReference>
<evidence type="ECO:0000256" key="2">
    <source>
        <dbReference type="ARBA" id="ARBA00008335"/>
    </source>
</evidence>
<feature type="transmembrane region" description="Helical" evidence="8">
    <location>
        <begin position="498"/>
        <end position="518"/>
    </location>
</feature>
<dbReference type="SUPFAM" id="SSF103473">
    <property type="entry name" value="MFS general substrate transporter"/>
    <property type="match status" value="2"/>
</dbReference>
<evidence type="ECO:0000256" key="1">
    <source>
        <dbReference type="ARBA" id="ARBA00004141"/>
    </source>
</evidence>
<dbReference type="PANTHER" id="PTHR23501">
    <property type="entry name" value="MAJOR FACILITATOR SUPERFAMILY"/>
    <property type="match status" value="1"/>
</dbReference>
<dbReference type="InParanoid" id="A0A1Z5SLU5"/>
<gene>
    <name evidence="9" type="ORF">BTJ68_15283</name>
</gene>
<comment type="caution">
    <text evidence="9">The sequence shown here is derived from an EMBL/GenBank/DDBJ whole genome shotgun (WGS) entry which is preliminary data.</text>
</comment>
<keyword evidence="5 8" id="KW-1133">Transmembrane helix</keyword>
<dbReference type="GO" id="GO:0005886">
    <property type="term" value="C:plasma membrane"/>
    <property type="evidence" value="ECO:0007669"/>
    <property type="project" value="TreeGrafter"/>
</dbReference>
<evidence type="ECO:0000256" key="5">
    <source>
        <dbReference type="ARBA" id="ARBA00022989"/>
    </source>
</evidence>
<keyword evidence="4 8" id="KW-0812">Transmembrane</keyword>
<keyword evidence="6 8" id="KW-0472">Membrane</keyword>
<feature type="transmembrane region" description="Helical" evidence="8">
    <location>
        <begin position="153"/>
        <end position="175"/>
    </location>
</feature>
<dbReference type="PANTHER" id="PTHR23501:SF107">
    <property type="entry name" value="TRANSPORTER, PUTATIVE (AFU_ORTHOLOGUE AFUA_7G04730)-RELATED"/>
    <property type="match status" value="1"/>
</dbReference>
<comment type="similarity">
    <text evidence="2">Belongs to the major facilitator superfamily.</text>
</comment>
<feature type="transmembrane region" description="Helical" evidence="8">
    <location>
        <begin position="212"/>
        <end position="233"/>
    </location>
</feature>
<dbReference type="Proteomes" id="UP000194280">
    <property type="component" value="Unassembled WGS sequence"/>
</dbReference>
<dbReference type="FunFam" id="1.20.1250.20:FF:000284">
    <property type="entry name" value="Siderophore iron transporter mirB"/>
    <property type="match status" value="1"/>
</dbReference>
<feature type="transmembrane region" description="Helical" evidence="8">
    <location>
        <begin position="457"/>
        <end position="477"/>
    </location>
</feature>
<reference evidence="9 10" key="1">
    <citation type="submission" date="2017-01" db="EMBL/GenBank/DDBJ databases">
        <title>The recent genome duplication of the halophilic yeast Hortaea werneckii: insights from long-read sequencing.</title>
        <authorList>
            <person name="Sinha S."/>
            <person name="Flibotte S."/>
            <person name="Neira M."/>
            <person name="Lenassi M."/>
            <person name="Gostincar C."/>
            <person name="Stajich J.E."/>
            <person name="Nislow C.E."/>
        </authorList>
    </citation>
    <scope>NUCLEOTIDE SEQUENCE [LARGE SCALE GENOMIC DNA]</scope>
    <source>
        <strain evidence="9 10">EXF-2000</strain>
    </source>
</reference>
<evidence type="ECO:0000256" key="8">
    <source>
        <dbReference type="SAM" id="Phobius"/>
    </source>
</evidence>
<feature type="region of interest" description="Disordered" evidence="7">
    <location>
        <begin position="1"/>
        <end position="44"/>
    </location>
</feature>
<evidence type="ECO:0000256" key="7">
    <source>
        <dbReference type="SAM" id="MobiDB-lite"/>
    </source>
</evidence>
<keyword evidence="3" id="KW-0813">Transport</keyword>
<feature type="transmembrane region" description="Helical" evidence="8">
    <location>
        <begin position="325"/>
        <end position="345"/>
    </location>
</feature>
<name>A0A1Z5SLU5_HORWE</name>
<feature type="transmembrane region" description="Helical" evidence="8">
    <location>
        <begin position="365"/>
        <end position="387"/>
    </location>
</feature>
<protein>
    <recommendedName>
        <fullName evidence="11">Major facilitator superfamily (MFS) profile domain-containing protein</fullName>
    </recommendedName>
</protein>